<feature type="region of interest" description="Disordered" evidence="2">
    <location>
        <begin position="1"/>
        <end position="23"/>
    </location>
</feature>
<dbReference type="AlphaFoldDB" id="A0A9E6XVI4"/>
<evidence type="ECO:0000313" key="4">
    <source>
        <dbReference type="EMBL" id="UGS34960.1"/>
    </source>
</evidence>
<evidence type="ECO:0000313" key="5">
    <source>
        <dbReference type="Proteomes" id="UP001162834"/>
    </source>
</evidence>
<sequence>MGHRVITPREQAWQTRPHADGEPARHVTELSEVAGMRHVRANVWRYEPGAAGRRHRHSTQDETFVVLEGTLSIYLGEPPERRDVPAGSLVHVTAGTPLQSVNHGDEDLVVYAHGWPPEDHHAELLDSAV</sequence>
<dbReference type="GO" id="GO:0046872">
    <property type="term" value="F:metal ion binding"/>
    <property type="evidence" value="ECO:0007669"/>
    <property type="project" value="UniProtKB-KW"/>
</dbReference>
<protein>
    <recommendedName>
        <fullName evidence="3">Cupin type-2 domain-containing protein</fullName>
    </recommendedName>
</protein>
<dbReference type="InterPro" id="IPR013096">
    <property type="entry name" value="Cupin_2"/>
</dbReference>
<evidence type="ECO:0000256" key="2">
    <source>
        <dbReference type="SAM" id="MobiDB-lite"/>
    </source>
</evidence>
<dbReference type="InterPro" id="IPR014710">
    <property type="entry name" value="RmlC-like_jellyroll"/>
</dbReference>
<dbReference type="InterPro" id="IPR051610">
    <property type="entry name" value="GPI/OXD"/>
</dbReference>
<feature type="domain" description="Cupin type-2" evidence="3">
    <location>
        <begin position="43"/>
        <end position="111"/>
    </location>
</feature>
<dbReference type="Gene3D" id="2.60.120.10">
    <property type="entry name" value="Jelly Rolls"/>
    <property type="match status" value="1"/>
</dbReference>
<reference evidence="4" key="1">
    <citation type="journal article" date="2022" name="Int. J. Syst. Evol. Microbiol.">
        <title>Pseudomonas aegrilactucae sp. nov. and Pseudomonas morbosilactucae sp. nov., pathogens causing bacterial rot of lettuce in Japan.</title>
        <authorList>
            <person name="Sawada H."/>
            <person name="Fujikawa T."/>
            <person name="Satou M."/>
        </authorList>
    </citation>
    <scope>NUCLEOTIDE SEQUENCE</scope>
    <source>
        <strain evidence="4">0166_1</strain>
    </source>
</reference>
<evidence type="ECO:0000256" key="1">
    <source>
        <dbReference type="ARBA" id="ARBA00022723"/>
    </source>
</evidence>
<gene>
    <name evidence="4" type="ORF">DSM104329_01344</name>
</gene>
<name>A0A9E6XVI4_9ACTN</name>
<dbReference type="EMBL" id="CP087164">
    <property type="protein sequence ID" value="UGS34960.1"/>
    <property type="molecule type" value="Genomic_DNA"/>
</dbReference>
<dbReference type="Pfam" id="PF07883">
    <property type="entry name" value="Cupin_2"/>
    <property type="match status" value="1"/>
</dbReference>
<proteinExistence type="predicted"/>
<keyword evidence="1" id="KW-0479">Metal-binding</keyword>
<dbReference type="PANTHER" id="PTHR35848:SF9">
    <property type="entry name" value="SLL1358 PROTEIN"/>
    <property type="match status" value="1"/>
</dbReference>
<dbReference type="Proteomes" id="UP001162834">
    <property type="component" value="Chromosome"/>
</dbReference>
<evidence type="ECO:0000259" key="3">
    <source>
        <dbReference type="Pfam" id="PF07883"/>
    </source>
</evidence>
<dbReference type="PANTHER" id="PTHR35848">
    <property type="entry name" value="OXALATE-BINDING PROTEIN"/>
    <property type="match status" value="1"/>
</dbReference>
<keyword evidence="5" id="KW-1185">Reference proteome</keyword>
<dbReference type="InterPro" id="IPR011051">
    <property type="entry name" value="RmlC_Cupin_sf"/>
</dbReference>
<dbReference type="SUPFAM" id="SSF51182">
    <property type="entry name" value="RmlC-like cupins"/>
    <property type="match status" value="1"/>
</dbReference>
<dbReference type="RefSeq" id="WP_259314626.1">
    <property type="nucleotide sequence ID" value="NZ_CP087164.1"/>
</dbReference>
<organism evidence="4 5">
    <name type="scientific">Capillimicrobium parvum</name>
    <dbReference type="NCBI Taxonomy" id="2884022"/>
    <lineage>
        <taxon>Bacteria</taxon>
        <taxon>Bacillati</taxon>
        <taxon>Actinomycetota</taxon>
        <taxon>Thermoleophilia</taxon>
        <taxon>Solirubrobacterales</taxon>
        <taxon>Capillimicrobiaceae</taxon>
        <taxon>Capillimicrobium</taxon>
    </lineage>
</organism>
<dbReference type="KEGG" id="sbae:DSM104329_01344"/>
<accession>A0A9E6XVI4</accession>